<name>A0A2I0VYH6_9ASPA</name>
<organism evidence="2 3">
    <name type="scientific">Dendrobium catenatum</name>
    <dbReference type="NCBI Taxonomy" id="906689"/>
    <lineage>
        <taxon>Eukaryota</taxon>
        <taxon>Viridiplantae</taxon>
        <taxon>Streptophyta</taxon>
        <taxon>Embryophyta</taxon>
        <taxon>Tracheophyta</taxon>
        <taxon>Spermatophyta</taxon>
        <taxon>Magnoliopsida</taxon>
        <taxon>Liliopsida</taxon>
        <taxon>Asparagales</taxon>
        <taxon>Orchidaceae</taxon>
        <taxon>Epidendroideae</taxon>
        <taxon>Malaxideae</taxon>
        <taxon>Dendrobiinae</taxon>
        <taxon>Dendrobium</taxon>
    </lineage>
</organism>
<dbReference type="AlphaFoldDB" id="A0A2I0VYH6"/>
<proteinExistence type="predicted"/>
<evidence type="ECO:0000256" key="1">
    <source>
        <dbReference type="SAM" id="MobiDB-lite"/>
    </source>
</evidence>
<dbReference type="EMBL" id="KZ503093">
    <property type="protein sequence ID" value="PKU68429.1"/>
    <property type="molecule type" value="Genomic_DNA"/>
</dbReference>
<evidence type="ECO:0000313" key="3">
    <source>
        <dbReference type="Proteomes" id="UP000233837"/>
    </source>
</evidence>
<reference evidence="2 3" key="2">
    <citation type="journal article" date="2017" name="Nature">
        <title>The Apostasia genome and the evolution of orchids.</title>
        <authorList>
            <person name="Zhang G.Q."/>
            <person name="Liu K.W."/>
            <person name="Li Z."/>
            <person name="Lohaus R."/>
            <person name="Hsiao Y.Y."/>
            <person name="Niu S.C."/>
            <person name="Wang J.Y."/>
            <person name="Lin Y.C."/>
            <person name="Xu Q."/>
            <person name="Chen L.J."/>
            <person name="Yoshida K."/>
            <person name="Fujiwara S."/>
            <person name="Wang Z.W."/>
            <person name="Zhang Y.Q."/>
            <person name="Mitsuda N."/>
            <person name="Wang M."/>
            <person name="Liu G.H."/>
            <person name="Pecoraro L."/>
            <person name="Huang H.X."/>
            <person name="Xiao X.J."/>
            <person name="Lin M."/>
            <person name="Wu X.Y."/>
            <person name="Wu W.L."/>
            <person name="Chen Y.Y."/>
            <person name="Chang S.B."/>
            <person name="Sakamoto S."/>
            <person name="Ohme-Takagi M."/>
            <person name="Yagi M."/>
            <person name="Zeng S.J."/>
            <person name="Shen C.Y."/>
            <person name="Yeh C.M."/>
            <person name="Luo Y.B."/>
            <person name="Tsai W.C."/>
            <person name="Van de Peer Y."/>
            <person name="Liu Z.J."/>
        </authorList>
    </citation>
    <scope>NUCLEOTIDE SEQUENCE [LARGE SCALE GENOMIC DNA]</scope>
    <source>
        <tissue evidence="2">The whole plant</tissue>
    </source>
</reference>
<protein>
    <submittedName>
        <fullName evidence="2">Uncharacterized protein</fullName>
    </submittedName>
</protein>
<keyword evidence="3" id="KW-1185">Reference proteome</keyword>
<feature type="region of interest" description="Disordered" evidence="1">
    <location>
        <begin position="221"/>
        <end position="244"/>
    </location>
</feature>
<dbReference type="Proteomes" id="UP000233837">
    <property type="component" value="Unassembled WGS sequence"/>
</dbReference>
<accession>A0A2I0VYH6</accession>
<evidence type="ECO:0000313" key="2">
    <source>
        <dbReference type="EMBL" id="PKU68429.1"/>
    </source>
</evidence>
<sequence length="244" mass="27153">MPPSLPLTLPRPQLPSEPLSPFSRLIPTALHVDLIICSNQAVNQTHSGLQCERPDLPSFFVFTLPSRSTRLPSSAPRLKTRVSAIIVAKTADEKLNVAEYFIKTFAFLGDVKSCLALRYYAIAVKRFDNTLSCFQSELNADGNTEDWPEHHPGCIPGRLKNGLIIQGNTNIVLANQFKSGENRPEHRPVFELADISRPELAFYSNNSFHVLHSTHLYLGHEEAEGPEEEAAPAPTSLYQHSQLD</sequence>
<gene>
    <name evidence="2" type="ORF">MA16_Dca021969</name>
</gene>
<reference evidence="2 3" key="1">
    <citation type="journal article" date="2016" name="Sci. Rep.">
        <title>The Dendrobium catenatum Lindl. genome sequence provides insights into polysaccharide synthase, floral development and adaptive evolution.</title>
        <authorList>
            <person name="Zhang G.Q."/>
            <person name="Xu Q."/>
            <person name="Bian C."/>
            <person name="Tsai W.C."/>
            <person name="Yeh C.M."/>
            <person name="Liu K.W."/>
            <person name="Yoshida K."/>
            <person name="Zhang L.S."/>
            <person name="Chang S.B."/>
            <person name="Chen F."/>
            <person name="Shi Y."/>
            <person name="Su Y.Y."/>
            <person name="Zhang Y.Q."/>
            <person name="Chen L.J."/>
            <person name="Yin Y."/>
            <person name="Lin M."/>
            <person name="Huang H."/>
            <person name="Deng H."/>
            <person name="Wang Z.W."/>
            <person name="Zhu S.L."/>
            <person name="Zhao X."/>
            <person name="Deng C."/>
            <person name="Niu S.C."/>
            <person name="Huang J."/>
            <person name="Wang M."/>
            <person name="Liu G.H."/>
            <person name="Yang H.J."/>
            <person name="Xiao X.J."/>
            <person name="Hsiao Y.Y."/>
            <person name="Wu W.L."/>
            <person name="Chen Y.Y."/>
            <person name="Mitsuda N."/>
            <person name="Ohme-Takagi M."/>
            <person name="Luo Y.B."/>
            <person name="Van de Peer Y."/>
            <person name="Liu Z.J."/>
        </authorList>
    </citation>
    <scope>NUCLEOTIDE SEQUENCE [LARGE SCALE GENOMIC DNA]</scope>
    <source>
        <tissue evidence="2">The whole plant</tissue>
    </source>
</reference>